<reference evidence="12" key="1">
    <citation type="journal article" date="2022" name="Arch. Virol.">
        <title>Complete genome sequence of a distinct rosadnavirus isolated from Viola plants in China.</title>
        <authorList>
            <person name="Yang C."/>
            <person name="Zhang S."/>
            <person name="Sun J."/>
            <person name="Wang J."/>
            <person name="Zhang S."/>
            <person name="Cao M."/>
        </authorList>
    </citation>
    <scope>NUCLEOTIDE SEQUENCE</scope>
    <source>
        <strain evidence="12">JC-Cau-A</strain>
    </source>
</reference>
<feature type="compositionally biased region" description="Polar residues" evidence="8">
    <location>
        <begin position="157"/>
        <end position="168"/>
    </location>
</feature>
<dbReference type="GO" id="GO:0004519">
    <property type="term" value="F:endonuclease activity"/>
    <property type="evidence" value="ECO:0007669"/>
    <property type="project" value="UniProtKB-KW"/>
</dbReference>
<evidence type="ECO:0000259" key="9">
    <source>
        <dbReference type="Pfam" id="PF00078"/>
    </source>
</evidence>
<dbReference type="EC" id="2.7.7.49" evidence="1"/>
<keyword evidence="3" id="KW-0548">Nucleotidyltransferase</keyword>
<keyword evidence="2" id="KW-0808">Transferase</keyword>
<evidence type="ECO:0000259" key="11">
    <source>
        <dbReference type="Pfam" id="PF17919"/>
    </source>
</evidence>
<dbReference type="Gene3D" id="3.30.70.270">
    <property type="match status" value="2"/>
</dbReference>
<feature type="domain" description="Peptidase A3A" evidence="10">
    <location>
        <begin position="265"/>
        <end position="361"/>
    </location>
</feature>
<evidence type="ECO:0000256" key="5">
    <source>
        <dbReference type="ARBA" id="ARBA00022759"/>
    </source>
</evidence>
<name>A0A976MFW4_9VIRU</name>
<keyword evidence="6" id="KW-0378">Hydrolase</keyword>
<keyword evidence="7" id="KW-0695">RNA-directed DNA polymerase</keyword>
<dbReference type="SUPFAM" id="SSF56672">
    <property type="entry name" value="DNA/RNA polymerases"/>
    <property type="match status" value="1"/>
</dbReference>
<dbReference type="Gene3D" id="3.10.10.10">
    <property type="entry name" value="HIV Type 1 Reverse Transcriptase, subunit A, domain 1"/>
    <property type="match status" value="1"/>
</dbReference>
<protein>
    <recommendedName>
        <fullName evidence="1">RNA-directed DNA polymerase</fullName>
        <ecNumber evidence="1">2.7.7.49</ecNumber>
    </recommendedName>
</protein>
<dbReference type="GO" id="GO:0003964">
    <property type="term" value="F:RNA-directed DNA polymerase activity"/>
    <property type="evidence" value="ECO:0007669"/>
    <property type="project" value="UniProtKB-KW"/>
</dbReference>
<feature type="domain" description="Reverse transcriptase" evidence="9">
    <location>
        <begin position="561"/>
        <end position="716"/>
    </location>
</feature>
<evidence type="ECO:0000256" key="4">
    <source>
        <dbReference type="ARBA" id="ARBA00022722"/>
    </source>
</evidence>
<evidence type="ECO:0000256" key="2">
    <source>
        <dbReference type="ARBA" id="ARBA00022679"/>
    </source>
</evidence>
<dbReference type="InterPro" id="IPR041577">
    <property type="entry name" value="RT_RNaseH_2"/>
</dbReference>
<evidence type="ECO:0000256" key="8">
    <source>
        <dbReference type="SAM" id="MobiDB-lite"/>
    </source>
</evidence>
<evidence type="ECO:0000256" key="1">
    <source>
        <dbReference type="ARBA" id="ARBA00012493"/>
    </source>
</evidence>
<evidence type="ECO:0000313" key="12">
    <source>
        <dbReference type="EMBL" id="UML14526.1"/>
    </source>
</evidence>
<dbReference type="CDD" id="cd01647">
    <property type="entry name" value="RT_LTR"/>
    <property type="match status" value="1"/>
</dbReference>
<dbReference type="Pfam" id="PF00078">
    <property type="entry name" value="RVT_1"/>
    <property type="match status" value="1"/>
</dbReference>
<evidence type="ECO:0000256" key="7">
    <source>
        <dbReference type="ARBA" id="ARBA00022918"/>
    </source>
</evidence>
<dbReference type="InterPro" id="IPR051320">
    <property type="entry name" value="Viral_Replic_Matur_Polypro"/>
</dbReference>
<accession>A0A976MFW4</accession>
<dbReference type="EMBL" id="MZ911846">
    <property type="protein sequence ID" value="UML14526.1"/>
    <property type="molecule type" value="Genomic_DNA"/>
</dbReference>
<keyword evidence="4" id="KW-0540">Nuclease</keyword>
<keyword evidence="5" id="KW-0255">Endonuclease</keyword>
<dbReference type="InterPro" id="IPR043128">
    <property type="entry name" value="Rev_trsase/Diguanyl_cyclase"/>
</dbReference>
<dbReference type="InterPro" id="IPR043502">
    <property type="entry name" value="DNA/RNA_pol_sf"/>
</dbReference>
<dbReference type="InterPro" id="IPR000588">
    <property type="entry name" value="Pept_A3A"/>
</dbReference>
<organism evidence="12">
    <name type="scientific">Viola yellow mottle virus</name>
    <dbReference type="NCBI Taxonomy" id="2922803"/>
    <lineage>
        <taxon>Viruses</taxon>
        <taxon>Riboviria</taxon>
        <taxon>Pararnavirae</taxon>
        <taxon>Artverviricota</taxon>
        <taxon>Revtraviricetes</taxon>
        <taxon>Ortervirales</taxon>
        <taxon>Caulimoviridae</taxon>
        <taxon>Rosadnavirus</taxon>
        <taxon>Rosadnavirus maculaviolae</taxon>
    </lineage>
</organism>
<dbReference type="Pfam" id="PF17919">
    <property type="entry name" value="RT_RNaseH_2"/>
    <property type="match status" value="1"/>
</dbReference>
<evidence type="ECO:0000256" key="3">
    <source>
        <dbReference type="ARBA" id="ARBA00022695"/>
    </source>
</evidence>
<dbReference type="InterPro" id="IPR000477">
    <property type="entry name" value="RT_dom"/>
</dbReference>
<dbReference type="GO" id="GO:0006508">
    <property type="term" value="P:proteolysis"/>
    <property type="evidence" value="ECO:0007669"/>
    <property type="project" value="InterPro"/>
</dbReference>
<feature type="region of interest" description="Disordered" evidence="8">
    <location>
        <begin position="157"/>
        <end position="199"/>
    </location>
</feature>
<dbReference type="Pfam" id="PF02160">
    <property type="entry name" value="Peptidase_A3"/>
    <property type="match status" value="1"/>
</dbReference>
<dbReference type="PANTHER" id="PTHR33064">
    <property type="entry name" value="POL PROTEIN"/>
    <property type="match status" value="1"/>
</dbReference>
<feature type="domain" description="Reverse transcriptase/retrotransposon-derived protein RNase H-like" evidence="11">
    <location>
        <begin position="781"/>
        <end position="880"/>
    </location>
</feature>
<dbReference type="PANTHER" id="PTHR33064:SF37">
    <property type="entry name" value="RIBONUCLEASE H"/>
    <property type="match status" value="1"/>
</dbReference>
<sequence length="954" mass="109203">MTMIKLQMAHHITMNPVKIRYSEDPLSNETDYSVISMLQELRACQNPIVPGYKDLKALSPQETLNRARVIRGYTVIPGPKPTESKEAQGPKQIDVSQISDPAIKIQILELQIANLKLQQQVDKLKGKKHSRNVQSERVIPIPQEQKSTVSFARNFLGESSSKQESQRLFTHENDDEEADDHYSSPSQEYDNESIESPFSEENDHDQFYQERGYHTDAIYDSYDEYEEIDIENHSQPFTELNYDKHPYQSDYDMINDDSVNAIQSNRHYVNITVHAQGYPDYEVPGLHDTGCTLLLAKDHIFPPELWIDTPAKRLYFANQEFTITDKKVHNQTFTIGNKQYAFDFYQFNDMKYDVIIGNNFWSHLSQIGPQLFHNNTLIAADGNIIKFYDNYQSGPLSPWAKTATVSGVLHAERGEPITEKRQLLLEYSNNEFGKAQIQSSEPQKLCIMESPNKQAQDLDGKTGPGQSPFDLKLLRVKEILHESFGVHPQQFYKEGQPKCVLFLKNTRMEPIRVKPIPLTPVDSKEMERQINELLNSGLIRVTSSPWSSPAFLVRNHSEIKRGKARMVINYAPLNAHLVKDAYRLPNMFGLIQKLRYSKWYTKLDCTSGYWQVRMDEASIPLTAFSTPVGSYEWLVMPFGLLTAPAIFQRKMDAIFNEHSEYCSAYIDDIIIFSNSRAEHLVHLEKIALTIKEAGLVLSEKKAEICKSKIQFLGCEIEGGKISLQPHVLVKLANYPEVLKSKKELSSFLGIVNFAAKDSVQNIAAIKRPLQEKLKKNVVFTWNQEDIQIVRHIKEICKSLPVLELPLEGDQLFVYTDASDTAWGGILKFKKVRDGQIDPQFTLARYCSGAWNQSEQNWTAFDKELRAVKNVLKSFKLMLYQPFTLQIDSSAVVSYLNKTGIDPMRSAKQVRDKLSILFFKEWMRILHVPGKNNFIADALTRNLLAKGSQDVSSKE</sequence>
<evidence type="ECO:0000256" key="6">
    <source>
        <dbReference type="ARBA" id="ARBA00022801"/>
    </source>
</evidence>
<feature type="compositionally biased region" description="Acidic residues" evidence="8">
    <location>
        <begin position="189"/>
        <end position="199"/>
    </location>
</feature>
<evidence type="ECO:0000259" key="10">
    <source>
        <dbReference type="Pfam" id="PF02160"/>
    </source>
</evidence>
<dbReference type="GO" id="GO:0004190">
    <property type="term" value="F:aspartic-type endopeptidase activity"/>
    <property type="evidence" value="ECO:0007669"/>
    <property type="project" value="InterPro"/>
</dbReference>
<proteinExistence type="predicted"/>